<protein>
    <submittedName>
        <fullName evidence="1">Uncharacterized protein</fullName>
    </submittedName>
</protein>
<gene>
    <name evidence="1" type="ORF">BJ508DRAFT_378870</name>
</gene>
<sequence length="530" mass="60408">MKTQTRASGDGNQLLRGKVLCGATFKQILHNNASDFRIPMNRDTDSELQESPTSINLQLQNQYLEGFRPEPANPPAYRHRYVAPAYSEKALLPQGAFLTCRCCLEEFRNRDTKQATSFYPCLHEDKLADGTKCLGIVMLGDMDMSSDTEDSEISDDEESENGSFMHCGREFEGSESICDDDEEFESVSGSYMLTSIRTAPVNPTEYNTIHHSRATIDMEGVHSGTADETISSTVLDKGKSKLDSSETHMARYFSEWVEDKSLQLHPERLPPQLIAALLDFREEYGEHHLKELAEYSRIDILYGSEDPNTNVANLEAGPFEQIYVEQFIFYIEHLHQYLNEFRDGVNIAGLSKVNPNLHLTQEHAKDIVAHAYHGAVQAITSHDNFLHMRWQKGLLRVELVRLIGIAFRRMRDELQKLIGLSCGLEELFLTIYERFRSERLELLVMRYVDEDDVNDEVAEGVLTSMTIAARVLQAREKGESNVRGEYQGDAIRRLYEGVVKAYKFYGADRRTWPVLDDWRECVICQKLAGA</sequence>
<dbReference type="EMBL" id="ML119726">
    <property type="protein sequence ID" value="RPA77456.1"/>
    <property type="molecule type" value="Genomic_DNA"/>
</dbReference>
<dbReference type="AlphaFoldDB" id="A0A3N4HWH7"/>
<dbReference type="Proteomes" id="UP000275078">
    <property type="component" value="Unassembled WGS sequence"/>
</dbReference>
<evidence type="ECO:0000313" key="1">
    <source>
        <dbReference type="EMBL" id="RPA77456.1"/>
    </source>
</evidence>
<evidence type="ECO:0000313" key="2">
    <source>
        <dbReference type="Proteomes" id="UP000275078"/>
    </source>
</evidence>
<reference evidence="1 2" key="1">
    <citation type="journal article" date="2018" name="Nat. Ecol. Evol.">
        <title>Pezizomycetes genomes reveal the molecular basis of ectomycorrhizal truffle lifestyle.</title>
        <authorList>
            <person name="Murat C."/>
            <person name="Payen T."/>
            <person name="Noel B."/>
            <person name="Kuo A."/>
            <person name="Morin E."/>
            <person name="Chen J."/>
            <person name="Kohler A."/>
            <person name="Krizsan K."/>
            <person name="Balestrini R."/>
            <person name="Da Silva C."/>
            <person name="Montanini B."/>
            <person name="Hainaut M."/>
            <person name="Levati E."/>
            <person name="Barry K.W."/>
            <person name="Belfiori B."/>
            <person name="Cichocki N."/>
            <person name="Clum A."/>
            <person name="Dockter R.B."/>
            <person name="Fauchery L."/>
            <person name="Guy J."/>
            <person name="Iotti M."/>
            <person name="Le Tacon F."/>
            <person name="Lindquist E.A."/>
            <person name="Lipzen A."/>
            <person name="Malagnac F."/>
            <person name="Mello A."/>
            <person name="Molinier V."/>
            <person name="Miyauchi S."/>
            <person name="Poulain J."/>
            <person name="Riccioni C."/>
            <person name="Rubini A."/>
            <person name="Sitrit Y."/>
            <person name="Splivallo R."/>
            <person name="Traeger S."/>
            <person name="Wang M."/>
            <person name="Zifcakova L."/>
            <person name="Wipf D."/>
            <person name="Zambonelli A."/>
            <person name="Paolocci F."/>
            <person name="Nowrousian M."/>
            <person name="Ottonello S."/>
            <person name="Baldrian P."/>
            <person name="Spatafora J.W."/>
            <person name="Henrissat B."/>
            <person name="Nagy L.G."/>
            <person name="Aury J.M."/>
            <person name="Wincker P."/>
            <person name="Grigoriev I.V."/>
            <person name="Bonfante P."/>
            <person name="Martin F.M."/>
        </authorList>
    </citation>
    <scope>NUCLEOTIDE SEQUENCE [LARGE SCALE GENOMIC DNA]</scope>
    <source>
        <strain evidence="1 2">RN42</strain>
    </source>
</reference>
<accession>A0A3N4HWH7</accession>
<organism evidence="1 2">
    <name type="scientific">Ascobolus immersus RN42</name>
    <dbReference type="NCBI Taxonomy" id="1160509"/>
    <lineage>
        <taxon>Eukaryota</taxon>
        <taxon>Fungi</taxon>
        <taxon>Dikarya</taxon>
        <taxon>Ascomycota</taxon>
        <taxon>Pezizomycotina</taxon>
        <taxon>Pezizomycetes</taxon>
        <taxon>Pezizales</taxon>
        <taxon>Ascobolaceae</taxon>
        <taxon>Ascobolus</taxon>
    </lineage>
</organism>
<proteinExistence type="predicted"/>
<keyword evidence="2" id="KW-1185">Reference proteome</keyword>
<name>A0A3N4HWH7_ASCIM</name>